<organism evidence="1">
    <name type="scientific">uncultured Caudovirales phage</name>
    <dbReference type="NCBI Taxonomy" id="2100421"/>
    <lineage>
        <taxon>Viruses</taxon>
        <taxon>Duplodnaviria</taxon>
        <taxon>Heunggongvirae</taxon>
        <taxon>Uroviricota</taxon>
        <taxon>Caudoviricetes</taxon>
        <taxon>Peduoviridae</taxon>
        <taxon>Maltschvirus</taxon>
        <taxon>Maltschvirus maltsch</taxon>
    </lineage>
</organism>
<proteinExistence type="predicted"/>
<accession>A0A6J5M3I6</accession>
<evidence type="ECO:0000313" key="1">
    <source>
        <dbReference type="EMBL" id="CAB4140782.1"/>
    </source>
</evidence>
<reference evidence="1" key="1">
    <citation type="submission" date="2020-04" db="EMBL/GenBank/DDBJ databases">
        <authorList>
            <person name="Chiriac C."/>
            <person name="Salcher M."/>
            <person name="Ghai R."/>
            <person name="Kavagutti S V."/>
        </authorList>
    </citation>
    <scope>NUCLEOTIDE SEQUENCE</scope>
</reference>
<sequence length="133" mass="15273">MSEDYDALVAKYDYQTRLDIAAWVISKIDEHGNDPGSFRYLIYNLLGFGPDAYVPLYEAGGMNITNELDYSTVGTLIKIIEEQAIENKELKRFARVCDEPKCFKPATCGWPSDDGYRNTCYQHSNFEKYKSKD</sequence>
<gene>
    <name evidence="1" type="ORF">UFOVP395_117</name>
</gene>
<dbReference type="EMBL" id="LR796380">
    <property type="protein sequence ID" value="CAB4140782.1"/>
    <property type="molecule type" value="Genomic_DNA"/>
</dbReference>
<protein>
    <submittedName>
        <fullName evidence="1">Uncharacterized protein</fullName>
    </submittedName>
</protein>
<name>A0A6J5M3I6_9CAUD</name>